<evidence type="ECO:0000256" key="1">
    <source>
        <dbReference type="SAM" id="MobiDB-lite"/>
    </source>
</evidence>
<sequence>MTRENEGKSASGSKRSENVTENKTVVVHAITDAQPSLSEDQAGRMKRYFASMMIRTSCFILAVVLPSPYRWFALVGAVTLPYIAVVVANAGRETIFGRARRPDDSRALPG</sequence>
<reference evidence="3" key="1">
    <citation type="submission" date="2020-05" db="EMBL/GenBank/DDBJ databases">
        <authorList>
            <person name="Chiriac C."/>
            <person name="Salcher M."/>
            <person name="Ghai R."/>
            <person name="Kavagutti S V."/>
        </authorList>
    </citation>
    <scope>NUCLEOTIDE SEQUENCE</scope>
</reference>
<name>A0A6J6D846_9ZZZZ</name>
<organism evidence="3">
    <name type="scientific">freshwater metagenome</name>
    <dbReference type="NCBI Taxonomy" id="449393"/>
    <lineage>
        <taxon>unclassified sequences</taxon>
        <taxon>metagenomes</taxon>
        <taxon>ecological metagenomes</taxon>
    </lineage>
</organism>
<feature type="region of interest" description="Disordered" evidence="1">
    <location>
        <begin position="1"/>
        <end position="21"/>
    </location>
</feature>
<gene>
    <name evidence="3" type="ORF">UFOPK1650_00064</name>
</gene>
<keyword evidence="2" id="KW-0812">Transmembrane</keyword>
<keyword evidence="2" id="KW-1133">Transmembrane helix</keyword>
<evidence type="ECO:0000256" key="2">
    <source>
        <dbReference type="SAM" id="Phobius"/>
    </source>
</evidence>
<dbReference type="InterPro" id="IPR021449">
    <property type="entry name" value="DUF3099"/>
</dbReference>
<dbReference type="EMBL" id="CAEZTJ010000003">
    <property type="protein sequence ID" value="CAB4559504.1"/>
    <property type="molecule type" value="Genomic_DNA"/>
</dbReference>
<feature type="transmembrane region" description="Helical" evidence="2">
    <location>
        <begin position="71"/>
        <end position="91"/>
    </location>
</feature>
<evidence type="ECO:0000313" key="3">
    <source>
        <dbReference type="EMBL" id="CAB4559504.1"/>
    </source>
</evidence>
<feature type="transmembrane region" description="Helical" evidence="2">
    <location>
        <begin position="48"/>
        <end position="65"/>
    </location>
</feature>
<accession>A0A6J6D846</accession>
<protein>
    <submittedName>
        <fullName evidence="3">Unannotated protein</fullName>
    </submittedName>
</protein>
<proteinExistence type="predicted"/>
<dbReference type="AlphaFoldDB" id="A0A6J6D846"/>
<keyword evidence="2" id="KW-0472">Membrane</keyword>
<dbReference type="Pfam" id="PF11298">
    <property type="entry name" value="DUF3099"/>
    <property type="match status" value="1"/>
</dbReference>